<evidence type="ECO:0000259" key="5">
    <source>
        <dbReference type="PROSITE" id="PS51898"/>
    </source>
</evidence>
<accession>A0A917GM00</accession>
<dbReference type="PROSITE" id="PS51898">
    <property type="entry name" value="TYR_RECOMBINASE"/>
    <property type="match status" value="1"/>
</dbReference>
<dbReference type="SUPFAM" id="SSF56349">
    <property type="entry name" value="DNA breaking-rejoining enzymes"/>
    <property type="match status" value="1"/>
</dbReference>
<evidence type="ECO:0000313" key="7">
    <source>
        <dbReference type="Proteomes" id="UP000638848"/>
    </source>
</evidence>
<evidence type="ECO:0000256" key="3">
    <source>
        <dbReference type="ARBA" id="ARBA00023172"/>
    </source>
</evidence>
<reference evidence="6" key="1">
    <citation type="journal article" date="2014" name="Int. J. Syst. Evol. Microbiol.">
        <title>Complete genome sequence of Corynebacterium casei LMG S-19264T (=DSM 44701T), isolated from a smear-ripened cheese.</title>
        <authorList>
            <consortium name="US DOE Joint Genome Institute (JGI-PGF)"/>
            <person name="Walter F."/>
            <person name="Albersmeier A."/>
            <person name="Kalinowski J."/>
            <person name="Ruckert C."/>
        </authorList>
    </citation>
    <scope>NUCLEOTIDE SEQUENCE</scope>
    <source>
        <strain evidence="6">CGMCC 1.12187</strain>
    </source>
</reference>
<name>A0A917GM00_9MICC</name>
<gene>
    <name evidence="6" type="ORF">GCM10011374_11820</name>
</gene>
<dbReference type="Pfam" id="PF00589">
    <property type="entry name" value="Phage_integrase"/>
    <property type="match status" value="1"/>
</dbReference>
<reference evidence="6" key="2">
    <citation type="submission" date="2020-09" db="EMBL/GenBank/DDBJ databases">
        <authorList>
            <person name="Sun Q."/>
            <person name="Zhou Y."/>
        </authorList>
    </citation>
    <scope>NUCLEOTIDE SEQUENCE</scope>
    <source>
        <strain evidence="6">CGMCC 1.12187</strain>
    </source>
</reference>
<dbReference type="InterPro" id="IPR010998">
    <property type="entry name" value="Integrase_recombinase_N"/>
</dbReference>
<protein>
    <submittedName>
        <fullName evidence="6">Site-specific integrase</fullName>
    </submittedName>
</protein>
<dbReference type="EMBL" id="BMEQ01000004">
    <property type="protein sequence ID" value="GGG50832.1"/>
    <property type="molecule type" value="Genomic_DNA"/>
</dbReference>
<keyword evidence="3" id="KW-0233">DNA recombination</keyword>
<dbReference type="AlphaFoldDB" id="A0A917GM00"/>
<dbReference type="RefSeq" id="WP_188535193.1">
    <property type="nucleotide sequence ID" value="NZ_BMEQ01000004.1"/>
</dbReference>
<comment type="similarity">
    <text evidence="1">Belongs to the 'phage' integrase family.</text>
</comment>
<keyword evidence="2" id="KW-0238">DNA-binding</keyword>
<dbReference type="Gene3D" id="1.10.150.130">
    <property type="match status" value="1"/>
</dbReference>
<sequence length="369" mass="41226">MASIKKRPNGSWRARYRDHEGKEHARHFPRKIDAQHWLDEVTTSVRTGRYVDPGHGRTTLTDYFEEYAARQLWEAGTERAMRLAVRDCTFAGTPFGKLSRGHAEHWVKDMSTRLAPGTIRTRFNNVHTVIRGAVHDKRLPEDFMRGVRLPSTGSTEHKLRIPTPEQVGMILGASEDHTRTFWAVCAFAGLRLGEAAGLRAEDIDIEGRTIRIERQVQRAPGGVEVREPKYGSQRTVYAPDSLTTMLEEHIGSGVYGDGWLFIGSRGNPPHQNTVGHWWRKTTATAGVTGFVLHDLRHFYASGLIAAGCDVVTVQRALGHKKPTVTLNTYSHLWPTAEDRTRAAAQGLIDSAFGIPADSMRTLSDNMPSD</sequence>
<dbReference type="CDD" id="cd01189">
    <property type="entry name" value="INT_ICEBs1_C_like"/>
    <property type="match status" value="1"/>
</dbReference>
<dbReference type="PANTHER" id="PTHR30349:SF64">
    <property type="entry name" value="PROPHAGE INTEGRASE INTD-RELATED"/>
    <property type="match status" value="1"/>
</dbReference>
<evidence type="ECO:0000256" key="1">
    <source>
        <dbReference type="ARBA" id="ARBA00008857"/>
    </source>
</evidence>
<keyword evidence="7" id="KW-1185">Reference proteome</keyword>
<dbReference type="InterPro" id="IPR013762">
    <property type="entry name" value="Integrase-like_cat_sf"/>
</dbReference>
<dbReference type="Gene3D" id="1.10.443.10">
    <property type="entry name" value="Intergrase catalytic core"/>
    <property type="match status" value="1"/>
</dbReference>
<dbReference type="InterPro" id="IPR058717">
    <property type="entry name" value="Phage_L5_Integrase_N"/>
</dbReference>
<dbReference type="GO" id="GO:0006310">
    <property type="term" value="P:DNA recombination"/>
    <property type="evidence" value="ECO:0007669"/>
    <property type="project" value="UniProtKB-KW"/>
</dbReference>
<dbReference type="InterPro" id="IPR050090">
    <property type="entry name" value="Tyrosine_recombinase_XerCD"/>
</dbReference>
<evidence type="ECO:0000256" key="4">
    <source>
        <dbReference type="SAM" id="MobiDB-lite"/>
    </source>
</evidence>
<dbReference type="GO" id="GO:0003677">
    <property type="term" value="F:DNA binding"/>
    <property type="evidence" value="ECO:0007669"/>
    <property type="project" value="UniProtKB-KW"/>
</dbReference>
<dbReference type="Proteomes" id="UP000638848">
    <property type="component" value="Unassembled WGS sequence"/>
</dbReference>
<comment type="caution">
    <text evidence="6">The sequence shown here is derived from an EMBL/GenBank/DDBJ whole genome shotgun (WGS) entry which is preliminary data.</text>
</comment>
<dbReference type="GO" id="GO:0015074">
    <property type="term" value="P:DNA integration"/>
    <property type="evidence" value="ECO:0007669"/>
    <property type="project" value="InterPro"/>
</dbReference>
<evidence type="ECO:0000256" key="2">
    <source>
        <dbReference type="ARBA" id="ARBA00023125"/>
    </source>
</evidence>
<dbReference type="InterPro" id="IPR002104">
    <property type="entry name" value="Integrase_catalytic"/>
</dbReference>
<dbReference type="Pfam" id="PF26003">
    <property type="entry name" value="Integrase_N_phage"/>
    <property type="match status" value="1"/>
</dbReference>
<dbReference type="PANTHER" id="PTHR30349">
    <property type="entry name" value="PHAGE INTEGRASE-RELATED"/>
    <property type="match status" value="1"/>
</dbReference>
<proteinExistence type="inferred from homology"/>
<feature type="region of interest" description="Disordered" evidence="4">
    <location>
        <begin position="1"/>
        <end position="25"/>
    </location>
</feature>
<feature type="domain" description="Tyr recombinase" evidence="5">
    <location>
        <begin position="157"/>
        <end position="345"/>
    </location>
</feature>
<dbReference type="InterPro" id="IPR011010">
    <property type="entry name" value="DNA_brk_join_enz"/>
</dbReference>
<organism evidence="6 7">
    <name type="scientific">Kocuria dechangensis</name>
    <dbReference type="NCBI Taxonomy" id="1176249"/>
    <lineage>
        <taxon>Bacteria</taxon>
        <taxon>Bacillati</taxon>
        <taxon>Actinomycetota</taxon>
        <taxon>Actinomycetes</taxon>
        <taxon>Micrococcales</taxon>
        <taxon>Micrococcaceae</taxon>
        <taxon>Kocuria</taxon>
    </lineage>
</organism>
<evidence type="ECO:0000313" key="6">
    <source>
        <dbReference type="EMBL" id="GGG50832.1"/>
    </source>
</evidence>